<keyword evidence="2" id="KW-0145">Chemotaxis</keyword>
<feature type="domain" description="Response regulatory" evidence="6">
    <location>
        <begin position="17"/>
        <end position="130"/>
    </location>
</feature>
<evidence type="ECO:0000313" key="7">
    <source>
        <dbReference type="EMBL" id="RXK16855.1"/>
    </source>
</evidence>
<dbReference type="PANTHER" id="PTHR44591">
    <property type="entry name" value="STRESS RESPONSE REGULATOR PROTEIN 1"/>
    <property type="match status" value="1"/>
</dbReference>
<dbReference type="InterPro" id="IPR011006">
    <property type="entry name" value="CheY-like_superfamily"/>
</dbReference>
<accession>A0AAX2AJR3</accession>
<reference evidence="7 8" key="1">
    <citation type="submission" date="2017-09" db="EMBL/GenBank/DDBJ databases">
        <title>Genomics of the genus Arcobacter.</title>
        <authorList>
            <person name="Perez-Cataluna A."/>
            <person name="Figueras M.J."/>
            <person name="Salas-Masso N."/>
        </authorList>
    </citation>
    <scope>NUCLEOTIDE SEQUENCE [LARGE SCALE GENOMIC DNA]</scope>
    <source>
        <strain evidence="7 8">CECT 7386</strain>
    </source>
</reference>
<dbReference type="GO" id="GO:0000160">
    <property type="term" value="P:phosphorelay signal transduction system"/>
    <property type="evidence" value="ECO:0007669"/>
    <property type="project" value="InterPro"/>
</dbReference>
<protein>
    <recommendedName>
        <fullName evidence="6">Response regulatory domain-containing protein</fullName>
    </recommendedName>
</protein>
<dbReference type="InterPro" id="IPR001789">
    <property type="entry name" value="Sig_transdc_resp-reg_receiver"/>
</dbReference>
<evidence type="ECO:0000259" key="6">
    <source>
        <dbReference type="PROSITE" id="PS50110"/>
    </source>
</evidence>
<proteinExistence type="predicted"/>
<dbReference type="AlphaFoldDB" id="A0AAX2AJR3"/>
<dbReference type="PROSITE" id="PS50110">
    <property type="entry name" value="RESPONSE_REGULATORY"/>
    <property type="match status" value="1"/>
</dbReference>
<keyword evidence="4" id="KW-0283">Flagellar rotation</keyword>
<name>A0AAX2AJR3_9BACT</name>
<dbReference type="InterPro" id="IPR050595">
    <property type="entry name" value="Bact_response_regulator"/>
</dbReference>
<evidence type="ECO:0000256" key="1">
    <source>
        <dbReference type="ARBA" id="ARBA00001946"/>
    </source>
</evidence>
<evidence type="ECO:0000313" key="8">
    <source>
        <dbReference type="Proteomes" id="UP000290092"/>
    </source>
</evidence>
<evidence type="ECO:0000256" key="3">
    <source>
        <dbReference type="ARBA" id="ARBA00022553"/>
    </source>
</evidence>
<sequence>MKGKTVQDKINKLKELKLLFVDDEVSIQNALSNILNNLQVNFFIAADGEEALKILEENKDINFVITDINMPNMNGLQLIEEIQKNYKNIEFIILSAHSETPYLKRANSLNIKGYLVKPMDIIKLINTIVD</sequence>
<dbReference type="PANTHER" id="PTHR44591:SF3">
    <property type="entry name" value="RESPONSE REGULATORY DOMAIN-CONTAINING PROTEIN"/>
    <property type="match status" value="1"/>
</dbReference>
<dbReference type="SMART" id="SM00448">
    <property type="entry name" value="REC"/>
    <property type="match status" value="1"/>
</dbReference>
<keyword evidence="3 5" id="KW-0597">Phosphoprotein</keyword>
<feature type="modified residue" description="4-aspartylphosphate" evidence="5">
    <location>
        <position position="67"/>
    </location>
</feature>
<dbReference type="Pfam" id="PF00072">
    <property type="entry name" value="Response_reg"/>
    <property type="match status" value="1"/>
</dbReference>
<dbReference type="GO" id="GO:0006935">
    <property type="term" value="P:chemotaxis"/>
    <property type="evidence" value="ECO:0007669"/>
    <property type="project" value="UniProtKB-KW"/>
</dbReference>
<dbReference type="CDD" id="cd17536">
    <property type="entry name" value="REC_YesN-like"/>
    <property type="match status" value="1"/>
</dbReference>
<dbReference type="Gene3D" id="3.40.50.2300">
    <property type="match status" value="1"/>
</dbReference>
<comment type="cofactor">
    <cofactor evidence="1">
        <name>Mg(2+)</name>
        <dbReference type="ChEBI" id="CHEBI:18420"/>
    </cofactor>
</comment>
<dbReference type="EMBL" id="NXID01000003">
    <property type="protein sequence ID" value="RXK16855.1"/>
    <property type="molecule type" value="Genomic_DNA"/>
</dbReference>
<comment type="caution">
    <text evidence="7">The sequence shown here is derived from an EMBL/GenBank/DDBJ whole genome shotgun (WGS) entry which is preliminary data.</text>
</comment>
<keyword evidence="8" id="KW-1185">Reference proteome</keyword>
<organism evidence="7 8">
    <name type="scientific">Malaciobacter mytili LMG 24559</name>
    <dbReference type="NCBI Taxonomy" id="1032238"/>
    <lineage>
        <taxon>Bacteria</taxon>
        <taxon>Pseudomonadati</taxon>
        <taxon>Campylobacterota</taxon>
        <taxon>Epsilonproteobacteria</taxon>
        <taxon>Campylobacterales</taxon>
        <taxon>Arcobacteraceae</taxon>
        <taxon>Malaciobacter</taxon>
    </lineage>
</organism>
<evidence type="ECO:0000256" key="2">
    <source>
        <dbReference type="ARBA" id="ARBA00022500"/>
    </source>
</evidence>
<gene>
    <name evidence="7" type="ORF">CP985_01470</name>
</gene>
<evidence type="ECO:0000256" key="5">
    <source>
        <dbReference type="PROSITE-ProRule" id="PRU00169"/>
    </source>
</evidence>
<dbReference type="Proteomes" id="UP000290092">
    <property type="component" value="Unassembled WGS sequence"/>
</dbReference>
<evidence type="ECO:0000256" key="4">
    <source>
        <dbReference type="ARBA" id="ARBA00022779"/>
    </source>
</evidence>
<dbReference type="GO" id="GO:0097588">
    <property type="term" value="P:archaeal or bacterial-type flagellum-dependent cell motility"/>
    <property type="evidence" value="ECO:0007669"/>
    <property type="project" value="UniProtKB-KW"/>
</dbReference>
<dbReference type="SUPFAM" id="SSF52172">
    <property type="entry name" value="CheY-like"/>
    <property type="match status" value="1"/>
</dbReference>